<feature type="region of interest" description="Disordered" evidence="7">
    <location>
        <begin position="1"/>
        <end position="33"/>
    </location>
</feature>
<dbReference type="SUPFAM" id="SSF48239">
    <property type="entry name" value="Terpenoid cyclases/Protein prenyltransferases"/>
    <property type="match status" value="1"/>
</dbReference>
<reference evidence="9" key="1">
    <citation type="submission" date="2025-08" db="UniProtKB">
        <authorList>
            <consortium name="RefSeq"/>
        </authorList>
    </citation>
    <scope>IDENTIFICATION</scope>
</reference>
<dbReference type="GO" id="GO:0102698">
    <property type="term" value="F:5-epi-aristolochene synthase activity"/>
    <property type="evidence" value="ECO:0007669"/>
    <property type="project" value="UniProtKB-EC"/>
</dbReference>
<keyword evidence="4" id="KW-0460">Magnesium</keyword>
<evidence type="ECO:0000256" key="2">
    <source>
        <dbReference type="ARBA" id="ARBA00004721"/>
    </source>
</evidence>
<evidence type="ECO:0000256" key="7">
    <source>
        <dbReference type="SAM" id="MobiDB-lite"/>
    </source>
</evidence>
<name>A0A1S3X3E3_TOBAC</name>
<evidence type="ECO:0000256" key="3">
    <source>
        <dbReference type="ARBA" id="ARBA00022490"/>
    </source>
</evidence>
<proteinExistence type="predicted"/>
<dbReference type="PaxDb" id="4097-A0A1S3X3E3"/>
<dbReference type="GO" id="GO:0016114">
    <property type="term" value="P:terpenoid biosynthetic process"/>
    <property type="evidence" value="ECO:0007669"/>
    <property type="project" value="InterPro"/>
</dbReference>
<dbReference type="SMR" id="A0A1S3X3E3"/>
<dbReference type="InterPro" id="IPR008949">
    <property type="entry name" value="Isoprenoid_synthase_dom_sf"/>
</dbReference>
<dbReference type="Gene3D" id="1.10.600.10">
    <property type="entry name" value="Farnesyl Diphosphate Synthase"/>
    <property type="match status" value="1"/>
</dbReference>
<dbReference type="PANTHER" id="PTHR31225:SF93">
    <property type="entry name" value="ALPHA-HUMULENE_(-)-(E)-BETA-CARYOPHYLLENE SYNTHASE"/>
    <property type="match status" value="1"/>
</dbReference>
<dbReference type="PANTHER" id="PTHR31225">
    <property type="entry name" value="OS04G0344100 PROTEIN-RELATED"/>
    <property type="match status" value="1"/>
</dbReference>
<dbReference type="AlphaFoldDB" id="A0A1S3X3E3"/>
<keyword evidence="5" id="KW-0456">Lyase</keyword>
<dbReference type="GO" id="GO:0010333">
    <property type="term" value="F:terpene synthase activity"/>
    <property type="evidence" value="ECO:0007669"/>
    <property type="project" value="InterPro"/>
</dbReference>
<dbReference type="InterPro" id="IPR008930">
    <property type="entry name" value="Terpenoid_cyclase/PrenylTrfase"/>
</dbReference>
<dbReference type="Pfam" id="PF01397">
    <property type="entry name" value="Terpene_synth"/>
    <property type="match status" value="1"/>
</dbReference>
<evidence type="ECO:0000256" key="4">
    <source>
        <dbReference type="ARBA" id="ARBA00022842"/>
    </source>
</evidence>
<dbReference type="SUPFAM" id="SSF48576">
    <property type="entry name" value="Terpenoid synthases"/>
    <property type="match status" value="1"/>
</dbReference>
<dbReference type="InterPro" id="IPR001906">
    <property type="entry name" value="Terpene_synth_N"/>
</dbReference>
<evidence type="ECO:0000256" key="1">
    <source>
        <dbReference type="ARBA" id="ARBA00004496"/>
    </source>
</evidence>
<evidence type="ECO:0000256" key="6">
    <source>
        <dbReference type="ARBA" id="ARBA00024390"/>
    </source>
</evidence>
<accession>A0A1S3X3E3</accession>
<gene>
    <name evidence="9" type="primary">LOC107760759</name>
</gene>
<dbReference type="InterPro" id="IPR050148">
    <property type="entry name" value="Terpene_synthase-like"/>
</dbReference>
<comment type="pathway">
    <text evidence="2">Secondary metabolite biosynthesis; terpenoid biosynthesis.</text>
</comment>
<feature type="non-terminal residue" evidence="9">
    <location>
        <position position="216"/>
    </location>
</feature>
<feature type="domain" description="Terpene synthase N-terminal" evidence="8">
    <location>
        <begin position="70"/>
        <end position="148"/>
    </location>
</feature>
<protein>
    <recommendedName>
        <fullName evidence="6">5-epiaristolochene synthase</fullName>
        <ecNumber evidence="6">4.2.3.61</ecNumber>
    </recommendedName>
</protein>
<comment type="subcellular location">
    <subcellularLocation>
        <location evidence="1">Cytoplasm</location>
    </subcellularLocation>
</comment>
<evidence type="ECO:0000256" key="5">
    <source>
        <dbReference type="ARBA" id="ARBA00023239"/>
    </source>
</evidence>
<sequence length="216" mass="24426">MPPAEATRGRGRGRGRGKGRSMRAAPVDPPASLATGQALAMDAPFRHSRDRSFRPAQLAHQGYRGASSGHGYHGTQKEIFSKFQDENGKFKESLASDVLGLLNLYEASHIRTHADDILEDALAFSTIHLESTVPHLKSPLREQVTHALEQCLHKGVPRVETRFFISSIYEKEKSKNDVLLRFAKLYYNLLQMLHKQELAEVSRWWKDLDFVTTLPY</sequence>
<dbReference type="OrthoDB" id="1919121at2759"/>
<organism evidence="9">
    <name type="scientific">Nicotiana tabacum</name>
    <name type="common">Common tobacco</name>
    <dbReference type="NCBI Taxonomy" id="4097"/>
    <lineage>
        <taxon>Eukaryota</taxon>
        <taxon>Viridiplantae</taxon>
        <taxon>Streptophyta</taxon>
        <taxon>Embryophyta</taxon>
        <taxon>Tracheophyta</taxon>
        <taxon>Spermatophyta</taxon>
        <taxon>Magnoliopsida</taxon>
        <taxon>eudicotyledons</taxon>
        <taxon>Gunneridae</taxon>
        <taxon>Pentapetalae</taxon>
        <taxon>asterids</taxon>
        <taxon>lamiids</taxon>
        <taxon>Solanales</taxon>
        <taxon>Solanaceae</taxon>
        <taxon>Nicotianoideae</taxon>
        <taxon>Nicotianeae</taxon>
        <taxon>Nicotiana</taxon>
    </lineage>
</organism>
<evidence type="ECO:0000259" key="8">
    <source>
        <dbReference type="Pfam" id="PF01397"/>
    </source>
</evidence>
<feature type="compositionally biased region" description="Basic residues" evidence="7">
    <location>
        <begin position="9"/>
        <end position="21"/>
    </location>
</feature>
<keyword evidence="3" id="KW-0963">Cytoplasm</keyword>
<dbReference type="RefSeq" id="XP_016434346.1">
    <property type="nucleotide sequence ID" value="XM_016578860.1"/>
</dbReference>
<dbReference type="KEGG" id="nta:107760759"/>
<dbReference type="InterPro" id="IPR036965">
    <property type="entry name" value="Terpene_synth_N_sf"/>
</dbReference>
<evidence type="ECO:0000313" key="9">
    <source>
        <dbReference type="RefSeq" id="XP_016434346.1"/>
    </source>
</evidence>
<dbReference type="GO" id="GO:0005737">
    <property type="term" value="C:cytoplasm"/>
    <property type="evidence" value="ECO:0007669"/>
    <property type="project" value="UniProtKB-SubCell"/>
</dbReference>
<dbReference type="OMA" id="NASHMAT"/>
<dbReference type="STRING" id="4097.A0A1S3X3E3"/>
<dbReference type="EC" id="4.2.3.61" evidence="6"/>
<dbReference type="Gene3D" id="1.50.10.130">
    <property type="entry name" value="Terpene synthase, N-terminal domain"/>
    <property type="match status" value="1"/>
</dbReference>